<dbReference type="PROSITE" id="PS00211">
    <property type="entry name" value="ABC_TRANSPORTER_1"/>
    <property type="match status" value="1"/>
</dbReference>
<dbReference type="PANTHER" id="PTHR43335">
    <property type="entry name" value="ABC TRANSPORTER, ATP-BINDING PROTEIN"/>
    <property type="match status" value="1"/>
</dbReference>
<dbReference type="GO" id="GO:0005524">
    <property type="term" value="F:ATP binding"/>
    <property type="evidence" value="ECO:0007669"/>
    <property type="project" value="UniProtKB-KW"/>
</dbReference>
<evidence type="ECO:0000256" key="1">
    <source>
        <dbReference type="ARBA" id="ARBA00005417"/>
    </source>
</evidence>
<dbReference type="AlphaFoldDB" id="A0A3N5Z585"/>
<evidence type="ECO:0000256" key="4">
    <source>
        <dbReference type="ARBA" id="ARBA00022840"/>
    </source>
</evidence>
<dbReference type="InterPro" id="IPR003593">
    <property type="entry name" value="AAA+_ATPase"/>
</dbReference>
<protein>
    <submittedName>
        <fullName evidence="6">ATP-binding cassette domain-containing protein</fullName>
    </submittedName>
</protein>
<dbReference type="Pfam" id="PF00005">
    <property type="entry name" value="ABC_tran"/>
    <property type="match status" value="1"/>
</dbReference>
<gene>
    <name evidence="6" type="ORF">DRW07_16100</name>
</gene>
<dbReference type="SMART" id="SM00382">
    <property type="entry name" value="AAA"/>
    <property type="match status" value="1"/>
</dbReference>
<feature type="domain" description="ABC transporter" evidence="5">
    <location>
        <begin position="6"/>
        <end position="230"/>
    </location>
</feature>
<keyword evidence="4 6" id="KW-0067">ATP-binding</keyword>
<comment type="similarity">
    <text evidence="1">Belongs to the ABC transporter superfamily.</text>
</comment>
<comment type="caution">
    <text evidence="6">The sequence shown here is derived from an EMBL/GenBank/DDBJ whole genome shotgun (WGS) entry which is preliminary data.</text>
</comment>
<organism evidence="6 7">
    <name type="scientific">Alteromonas sediminis</name>
    <dbReference type="NCBI Taxonomy" id="2259342"/>
    <lineage>
        <taxon>Bacteria</taxon>
        <taxon>Pseudomonadati</taxon>
        <taxon>Pseudomonadota</taxon>
        <taxon>Gammaproteobacteria</taxon>
        <taxon>Alteromonadales</taxon>
        <taxon>Alteromonadaceae</taxon>
        <taxon>Alteromonas/Salinimonas group</taxon>
        <taxon>Alteromonas</taxon>
    </lineage>
</organism>
<dbReference type="RefSeq" id="WP_124028971.1">
    <property type="nucleotide sequence ID" value="NZ_JBHRSN010000014.1"/>
</dbReference>
<keyword evidence="2" id="KW-0813">Transport</keyword>
<evidence type="ECO:0000259" key="5">
    <source>
        <dbReference type="PROSITE" id="PS50893"/>
    </source>
</evidence>
<dbReference type="OrthoDB" id="9778547at2"/>
<name>A0A3N5Z585_9ALTE</name>
<dbReference type="GO" id="GO:0016887">
    <property type="term" value="F:ATP hydrolysis activity"/>
    <property type="evidence" value="ECO:0007669"/>
    <property type="project" value="InterPro"/>
</dbReference>
<evidence type="ECO:0000256" key="3">
    <source>
        <dbReference type="ARBA" id="ARBA00022741"/>
    </source>
</evidence>
<sequence>MHTPIIHVQNATKSFSALPVLKGLNISVPQRSVYAFLGNNGEGKSTTIRMLLGLLRADSGSIQVLGKDVAQLDKRQVGAIIDAPVLYAHLTAREYLSITRSIKNLSKSEIARVLELVSLTKAGNRKISTFSLGMKQRLALAQALMGDPKLLILDEPTNGLDPQGMQEIRELIKQLPEQSDTSVFVSSHLLDEVEKMASHVGILRGGKLVLESSLEHAYKQMTSTLKLDVCSSQKAAEVLKVAGYQTVQETPSSLNVLNPVFEQIPDVTACLIKKGVQLFQAVYHKPTLEQWFLSSNKQGA</sequence>
<evidence type="ECO:0000256" key="2">
    <source>
        <dbReference type="ARBA" id="ARBA00022448"/>
    </source>
</evidence>
<accession>A0A3N5Z585</accession>
<evidence type="ECO:0000313" key="7">
    <source>
        <dbReference type="Proteomes" id="UP000275281"/>
    </source>
</evidence>
<proteinExistence type="inferred from homology"/>
<evidence type="ECO:0000313" key="6">
    <source>
        <dbReference type="EMBL" id="RPJ65424.1"/>
    </source>
</evidence>
<dbReference type="PANTHER" id="PTHR43335:SF4">
    <property type="entry name" value="ABC TRANSPORTER, ATP-BINDING PROTEIN"/>
    <property type="match status" value="1"/>
</dbReference>
<dbReference type="PROSITE" id="PS50893">
    <property type="entry name" value="ABC_TRANSPORTER_2"/>
    <property type="match status" value="1"/>
</dbReference>
<dbReference type="Gene3D" id="3.40.50.300">
    <property type="entry name" value="P-loop containing nucleotide triphosphate hydrolases"/>
    <property type="match status" value="1"/>
</dbReference>
<dbReference type="EMBL" id="RPOK01000005">
    <property type="protein sequence ID" value="RPJ65424.1"/>
    <property type="molecule type" value="Genomic_DNA"/>
</dbReference>
<dbReference type="InterPro" id="IPR027417">
    <property type="entry name" value="P-loop_NTPase"/>
</dbReference>
<keyword evidence="3" id="KW-0547">Nucleotide-binding</keyword>
<dbReference type="InterPro" id="IPR003439">
    <property type="entry name" value="ABC_transporter-like_ATP-bd"/>
</dbReference>
<keyword evidence="7" id="KW-1185">Reference proteome</keyword>
<dbReference type="InterPro" id="IPR017871">
    <property type="entry name" value="ABC_transporter-like_CS"/>
</dbReference>
<dbReference type="Proteomes" id="UP000275281">
    <property type="component" value="Unassembled WGS sequence"/>
</dbReference>
<dbReference type="SUPFAM" id="SSF52540">
    <property type="entry name" value="P-loop containing nucleoside triphosphate hydrolases"/>
    <property type="match status" value="1"/>
</dbReference>
<reference evidence="6 7" key="1">
    <citation type="submission" date="2018-11" db="EMBL/GenBank/DDBJ databases">
        <authorList>
            <person name="Ye M.-Q."/>
            <person name="Du Z.-J."/>
        </authorList>
    </citation>
    <scope>NUCLEOTIDE SEQUENCE [LARGE SCALE GENOMIC DNA]</scope>
    <source>
        <strain evidence="6 7">U0105</strain>
    </source>
</reference>